<dbReference type="VEuPathDB" id="PlasmoDB:PBANKA_1102100"/>
<evidence type="ECO:0000313" key="2">
    <source>
        <dbReference type="Proteomes" id="UP000516480"/>
    </source>
</evidence>
<dbReference type="Proteomes" id="UP000516480">
    <property type="component" value="Chromosome 11"/>
</dbReference>
<sequence>MGNSCKKNVRIMKNRSFPKGINNCFYFDDENNNSLNPQKAYIDLCDKKINNYENFERNNESNLYLDKDKKVNRNSSIIYIDELYSILGNEEKIRLKKLDNSDAEEFLIIKKHIKYKKKKKKKNRDCNGYNIDSYSTDKYNMLRNIHSDNNNNNRKNNKLMKNGIKKTKEKCSKDLLYYENDNKKTKKKSNFKLDDIETCCSSSNESKHDKFVKDKKYDIFEEDRIFLLKKRREEMNQKDINSSYINNKKNTYQNNSIYRGDNNDLTILDTFKK</sequence>
<dbReference type="AlphaFoldDB" id="A0A1C6YJ92"/>
<dbReference type="EMBL" id="LT608147">
    <property type="protein sequence ID" value="SCM23438.1"/>
    <property type="molecule type" value="Genomic_DNA"/>
</dbReference>
<accession>A0A1C6YJ92</accession>
<gene>
    <name evidence="1" type="ORF">PBNK65NY_000259200</name>
</gene>
<name>A0A1C6YJ92_PLABE</name>
<proteinExistence type="predicted"/>
<reference evidence="1 2" key="1">
    <citation type="submission" date="2016-08" db="EMBL/GenBank/DDBJ databases">
        <authorList>
            <consortium name="Pathogen Informatics"/>
        </authorList>
    </citation>
    <scope>NUCLEOTIDE SEQUENCE [LARGE SCALE GENOMIC DNA]</scope>
    <source>
        <strain evidence="1 2">NK65 ny</strain>
    </source>
</reference>
<protein>
    <submittedName>
        <fullName evidence="1">Uncharacterized protein</fullName>
    </submittedName>
</protein>
<organism evidence="1 2">
    <name type="scientific">Plasmodium berghei</name>
    <dbReference type="NCBI Taxonomy" id="5821"/>
    <lineage>
        <taxon>Eukaryota</taxon>
        <taxon>Sar</taxon>
        <taxon>Alveolata</taxon>
        <taxon>Apicomplexa</taxon>
        <taxon>Aconoidasida</taxon>
        <taxon>Haemosporida</taxon>
        <taxon>Plasmodiidae</taxon>
        <taxon>Plasmodium</taxon>
        <taxon>Plasmodium (Vinckeia)</taxon>
    </lineage>
</organism>
<evidence type="ECO:0000313" key="1">
    <source>
        <dbReference type="EMBL" id="SCM23438.1"/>
    </source>
</evidence>